<organism evidence="3 4">
    <name type="scientific">Phytoactinopolyspora mesophila</name>
    <dbReference type="NCBI Taxonomy" id="2650750"/>
    <lineage>
        <taxon>Bacteria</taxon>
        <taxon>Bacillati</taxon>
        <taxon>Actinomycetota</taxon>
        <taxon>Actinomycetes</taxon>
        <taxon>Jiangellales</taxon>
        <taxon>Jiangellaceae</taxon>
        <taxon>Phytoactinopolyspora</taxon>
    </lineage>
</organism>
<accession>A0A7K3M5R4</accession>
<dbReference type="PANTHER" id="PTHR43384">
    <property type="entry name" value="SEPTUM SITE-DETERMINING PROTEIN MIND HOMOLOG, CHLOROPLASTIC-RELATED"/>
    <property type="match status" value="1"/>
</dbReference>
<dbReference type="Gene3D" id="3.40.50.300">
    <property type="entry name" value="P-loop containing nucleotide triphosphate hydrolases"/>
    <property type="match status" value="1"/>
</dbReference>
<keyword evidence="4" id="KW-1185">Reference proteome</keyword>
<dbReference type="GO" id="GO:0051782">
    <property type="term" value="P:negative regulation of cell division"/>
    <property type="evidence" value="ECO:0007669"/>
    <property type="project" value="TreeGrafter"/>
</dbReference>
<dbReference type="GO" id="GO:0005524">
    <property type="term" value="F:ATP binding"/>
    <property type="evidence" value="ECO:0007669"/>
    <property type="project" value="UniProtKB-KW"/>
</dbReference>
<evidence type="ECO:0000256" key="1">
    <source>
        <dbReference type="ARBA" id="ARBA00022741"/>
    </source>
</evidence>
<keyword evidence="2" id="KW-0067">ATP-binding</keyword>
<evidence type="ECO:0000313" key="4">
    <source>
        <dbReference type="Proteomes" id="UP000460435"/>
    </source>
</evidence>
<dbReference type="InterPro" id="IPR050625">
    <property type="entry name" value="ParA/MinD_ATPase"/>
</dbReference>
<dbReference type="RefSeq" id="WP_162451279.1">
    <property type="nucleotide sequence ID" value="NZ_WLZY01000005.1"/>
</dbReference>
<dbReference type="Proteomes" id="UP000460435">
    <property type="component" value="Unassembled WGS sequence"/>
</dbReference>
<name>A0A7K3M5R4_9ACTN</name>
<dbReference type="AlphaFoldDB" id="A0A7K3M5R4"/>
<reference evidence="3 4" key="1">
    <citation type="submission" date="2019-11" db="EMBL/GenBank/DDBJ databases">
        <authorList>
            <person name="Li X.-J."/>
            <person name="Feng X.-M."/>
        </authorList>
    </citation>
    <scope>NUCLEOTIDE SEQUENCE [LARGE SCALE GENOMIC DNA]</scope>
    <source>
        <strain evidence="3 4">XMNu-373</strain>
    </source>
</reference>
<protein>
    <submittedName>
        <fullName evidence="3">Chromosome partitioning protein</fullName>
    </submittedName>
</protein>
<dbReference type="GO" id="GO:0016887">
    <property type="term" value="F:ATP hydrolysis activity"/>
    <property type="evidence" value="ECO:0007669"/>
    <property type="project" value="TreeGrafter"/>
</dbReference>
<dbReference type="PANTHER" id="PTHR43384:SF6">
    <property type="entry name" value="SEPTUM SITE-DETERMINING PROTEIN MIND HOMOLOG, CHLOROPLASTIC"/>
    <property type="match status" value="1"/>
</dbReference>
<dbReference type="InterPro" id="IPR027417">
    <property type="entry name" value="P-loop_NTPase"/>
</dbReference>
<gene>
    <name evidence="3" type="ORF">F7O44_16065</name>
</gene>
<keyword evidence="1" id="KW-0547">Nucleotide-binding</keyword>
<dbReference type="PROSITE" id="PS50890">
    <property type="entry name" value="PUA"/>
    <property type="match status" value="1"/>
</dbReference>
<proteinExistence type="predicted"/>
<dbReference type="EMBL" id="WLZY01000005">
    <property type="protein sequence ID" value="NDL58585.1"/>
    <property type="molecule type" value="Genomic_DNA"/>
</dbReference>
<dbReference type="GO" id="GO:0009898">
    <property type="term" value="C:cytoplasmic side of plasma membrane"/>
    <property type="evidence" value="ECO:0007669"/>
    <property type="project" value="TreeGrafter"/>
</dbReference>
<dbReference type="GO" id="GO:0005829">
    <property type="term" value="C:cytosol"/>
    <property type="evidence" value="ECO:0007669"/>
    <property type="project" value="TreeGrafter"/>
</dbReference>
<comment type="caution">
    <text evidence="3">The sequence shown here is derived from an EMBL/GenBank/DDBJ whole genome shotgun (WGS) entry which is preliminary data.</text>
</comment>
<sequence length="448" mass="46271">MSQLQVLIAVSGAGWDSSLVKTLEIAPGRIGVARRCVDLADLMAVAGAGLGQVALVSADLRRLDREAISSLRLNRLAVVGVLPSGESTADAARLAQLGVRHRVRVDADPGQLAEVILTAATESQADLGGAEKAAIANGPAGIEDAIRSGGAVRPADEDASAVDFVEGSGQRGRLLAVWGTCGAPGRTTLAVNLAMEFSLLGRATMLADADTYGASVAQVLGLLDEAPGLAGAARLANNGQLDAISLARYARRITPKLHVLTGVVRSSRWTELRPSALEMVWEQTRSVAAMTVVDCGFCLEDDESISFDSAAPRRNGATLSTLQAADVVVAVGSGDPVGLGRLVRGLSDLAEVAPEATVHVVVNRVRRSVAGADPEQQISAALNRYAGVKPFAFVPDAPQVLDAGLLSGLSLAEAAPRTPVRQAVAELSRRLLTADAATGRLGPARMRS</sequence>
<dbReference type="SUPFAM" id="SSF52540">
    <property type="entry name" value="P-loop containing nucleoside triphosphate hydrolases"/>
    <property type="match status" value="1"/>
</dbReference>
<evidence type="ECO:0000256" key="2">
    <source>
        <dbReference type="ARBA" id="ARBA00022840"/>
    </source>
</evidence>
<evidence type="ECO:0000313" key="3">
    <source>
        <dbReference type="EMBL" id="NDL58585.1"/>
    </source>
</evidence>